<dbReference type="STRING" id="1789224.BFG52_03785"/>
<dbReference type="EMBL" id="CP016895">
    <property type="protein sequence ID" value="AOA57558.1"/>
    <property type="molecule type" value="Genomic_DNA"/>
</dbReference>
<keyword evidence="2" id="KW-1185">Reference proteome</keyword>
<dbReference type="AlphaFoldDB" id="A0A1B2LX80"/>
<dbReference type="OrthoDB" id="6706541at2"/>
<organism evidence="1 2">
    <name type="scientific">Acinetobacter larvae</name>
    <dbReference type="NCBI Taxonomy" id="1789224"/>
    <lineage>
        <taxon>Bacteria</taxon>
        <taxon>Pseudomonadati</taxon>
        <taxon>Pseudomonadota</taxon>
        <taxon>Gammaproteobacteria</taxon>
        <taxon>Moraxellales</taxon>
        <taxon>Moraxellaceae</taxon>
        <taxon>Acinetobacter</taxon>
    </lineage>
</organism>
<evidence type="ECO:0000313" key="1">
    <source>
        <dbReference type="EMBL" id="AOA57558.1"/>
    </source>
</evidence>
<dbReference type="RefSeq" id="WP_067552836.1">
    <property type="nucleotide sequence ID" value="NZ_CP016895.1"/>
</dbReference>
<protein>
    <submittedName>
        <fullName evidence="1">Uncharacterized protein</fullName>
    </submittedName>
</protein>
<evidence type="ECO:0000313" key="2">
    <source>
        <dbReference type="Proteomes" id="UP000093391"/>
    </source>
</evidence>
<sequence>MSEKNLTTITHRCSYEEKDFLEAIAKVEGKSLSELIRENNMVRISAEKERLNHLASLMCLTTSTVSPPNFELSPPPRPKTTGTKKAQLCDQLSLICHTNELI</sequence>
<proteinExistence type="predicted"/>
<gene>
    <name evidence="1" type="ORF">BFG52_03785</name>
</gene>
<dbReference type="KEGG" id="ala:BFG52_03785"/>
<dbReference type="Proteomes" id="UP000093391">
    <property type="component" value="Chromosome"/>
</dbReference>
<reference evidence="1 2" key="1">
    <citation type="submission" date="2016-08" db="EMBL/GenBank/DDBJ databases">
        <authorList>
            <person name="Seilhamer J.J."/>
        </authorList>
    </citation>
    <scope>NUCLEOTIDE SEQUENCE [LARGE SCALE GENOMIC DNA]</scope>
    <source>
        <strain evidence="1 2">BRTC-1</strain>
    </source>
</reference>
<accession>A0A1B2LX80</accession>
<name>A0A1B2LX80_9GAMM</name>